<name>A0A3G1KQL4_FORW1</name>
<protein>
    <submittedName>
        <fullName evidence="1">Uncharacterized protein</fullName>
    </submittedName>
</protein>
<reference evidence="1 2" key="1">
    <citation type="submission" date="2016-10" db="EMBL/GenBank/DDBJ databases">
        <title>Complete Genome Sequence of Peptococcaceae strain DCMF.</title>
        <authorList>
            <person name="Edwards R.J."/>
            <person name="Holland S.I."/>
            <person name="Deshpande N.P."/>
            <person name="Wong Y.K."/>
            <person name="Ertan H."/>
            <person name="Manefield M."/>
            <person name="Russell T.L."/>
            <person name="Lee M.J."/>
        </authorList>
    </citation>
    <scope>NUCLEOTIDE SEQUENCE [LARGE SCALE GENOMIC DNA]</scope>
    <source>
        <strain evidence="1 2">DCMF</strain>
    </source>
</reference>
<dbReference type="EMBL" id="CP017634">
    <property type="protein sequence ID" value="ATW24727.1"/>
    <property type="molecule type" value="Genomic_DNA"/>
</dbReference>
<evidence type="ECO:0000313" key="1">
    <source>
        <dbReference type="EMBL" id="ATW24727.1"/>
    </source>
</evidence>
<evidence type="ECO:0000313" key="2">
    <source>
        <dbReference type="Proteomes" id="UP000323521"/>
    </source>
</evidence>
<sequence>MTNNIKTHDKSILEISWKRMDTIRWKGKWFLMSRAFVNENDGWHRCVKYMEDCMMADEHGNCILDHCRQYPEKDKKEVNNLPQEKQQN</sequence>
<gene>
    <name evidence="1" type="ORF">DCMF_08010</name>
</gene>
<organism evidence="1 2">
    <name type="scientific">Formimonas warabiya</name>
    <dbReference type="NCBI Taxonomy" id="1761012"/>
    <lineage>
        <taxon>Bacteria</taxon>
        <taxon>Bacillati</taxon>
        <taxon>Bacillota</taxon>
        <taxon>Clostridia</taxon>
        <taxon>Eubacteriales</taxon>
        <taxon>Peptococcaceae</taxon>
        <taxon>Candidatus Formimonas</taxon>
    </lineage>
</organism>
<dbReference type="Proteomes" id="UP000323521">
    <property type="component" value="Chromosome"/>
</dbReference>
<dbReference type="AlphaFoldDB" id="A0A3G1KQL4"/>
<keyword evidence="2" id="KW-1185">Reference proteome</keyword>
<dbReference type="KEGG" id="fwa:DCMF_08010"/>
<proteinExistence type="predicted"/>
<accession>A0A3G1KQL4</accession>